<keyword evidence="2 5" id="KW-0808">Transferase</keyword>
<accession>A0A2T0LKS6</accession>
<keyword evidence="3" id="KW-0949">S-adenosyl-L-methionine</keyword>
<dbReference type="RefSeq" id="WP_245901138.1">
    <property type="nucleotide sequence ID" value="NZ_PVNH01000014.1"/>
</dbReference>
<organism evidence="5 6">
    <name type="scientific">Prauserella shujinwangii</name>
    <dbReference type="NCBI Taxonomy" id="1453103"/>
    <lineage>
        <taxon>Bacteria</taxon>
        <taxon>Bacillati</taxon>
        <taxon>Actinomycetota</taxon>
        <taxon>Actinomycetes</taxon>
        <taxon>Pseudonocardiales</taxon>
        <taxon>Pseudonocardiaceae</taxon>
        <taxon>Prauserella</taxon>
    </lineage>
</organism>
<evidence type="ECO:0000313" key="6">
    <source>
        <dbReference type="Proteomes" id="UP000238362"/>
    </source>
</evidence>
<dbReference type="SUPFAM" id="SSF53335">
    <property type="entry name" value="S-adenosyl-L-methionine-dependent methyltransferases"/>
    <property type="match status" value="1"/>
</dbReference>
<gene>
    <name evidence="5" type="ORF">B0I33_11414</name>
</gene>
<dbReference type="Pfam" id="PF08242">
    <property type="entry name" value="Methyltransf_12"/>
    <property type="match status" value="1"/>
</dbReference>
<evidence type="ECO:0000256" key="2">
    <source>
        <dbReference type="ARBA" id="ARBA00022679"/>
    </source>
</evidence>
<dbReference type="InterPro" id="IPR013217">
    <property type="entry name" value="Methyltransf_12"/>
</dbReference>
<sequence length="273" mass="28768">MRRLDQLEREPLAAVAARLTADLPDAATVVDIGSGSGGMSAALAAALRGRGGGTLVLVDAVDELLAAARESALAEAGADVRVETVVADAATAELPELLPRADLVWGSAVVHHLPDQQAAVNRFAEMLRPGGLLAVAEGGLETSCLPWDVGVGTPGLEQRLNAARNAWFGELRAGMPEAVRMPHGWTTALRRAGLVGTSSFTYLIDHPAPGGPLVQEFAAERLGWLAEIAEDRVSAEDSDAARRLLDPEAPEYLGHRDDVFVLSARTVHYGHRT</sequence>
<comment type="caution">
    <text evidence="5">The sequence shown here is derived from an EMBL/GenBank/DDBJ whole genome shotgun (WGS) entry which is preliminary data.</text>
</comment>
<keyword evidence="6" id="KW-1185">Reference proteome</keyword>
<feature type="domain" description="Methyltransferase type 12" evidence="4">
    <location>
        <begin position="30"/>
        <end position="133"/>
    </location>
</feature>
<protein>
    <submittedName>
        <fullName evidence="5">Methyltransferase family protein</fullName>
    </submittedName>
</protein>
<dbReference type="PANTHER" id="PTHR43464:SF19">
    <property type="entry name" value="UBIQUINONE BIOSYNTHESIS O-METHYLTRANSFERASE, MITOCHONDRIAL"/>
    <property type="match status" value="1"/>
</dbReference>
<reference evidence="5 6" key="1">
    <citation type="submission" date="2018-03" db="EMBL/GenBank/DDBJ databases">
        <title>Genomic Encyclopedia of Type Strains, Phase III (KMG-III): the genomes of soil and plant-associated and newly described type strains.</title>
        <authorList>
            <person name="Whitman W."/>
        </authorList>
    </citation>
    <scope>NUCLEOTIDE SEQUENCE [LARGE SCALE GENOMIC DNA]</scope>
    <source>
        <strain evidence="5 6">CGMCC 4.7125</strain>
    </source>
</reference>
<dbReference type="Gene3D" id="3.40.50.150">
    <property type="entry name" value="Vaccinia Virus protein VP39"/>
    <property type="match status" value="1"/>
</dbReference>
<name>A0A2T0LKS6_9PSEU</name>
<evidence type="ECO:0000259" key="4">
    <source>
        <dbReference type="Pfam" id="PF08242"/>
    </source>
</evidence>
<dbReference type="InterPro" id="IPR029063">
    <property type="entry name" value="SAM-dependent_MTases_sf"/>
</dbReference>
<dbReference type="Proteomes" id="UP000238362">
    <property type="component" value="Unassembled WGS sequence"/>
</dbReference>
<proteinExistence type="predicted"/>
<evidence type="ECO:0000313" key="5">
    <source>
        <dbReference type="EMBL" id="PRX43557.1"/>
    </source>
</evidence>
<keyword evidence="1 5" id="KW-0489">Methyltransferase</keyword>
<dbReference type="PANTHER" id="PTHR43464">
    <property type="entry name" value="METHYLTRANSFERASE"/>
    <property type="match status" value="1"/>
</dbReference>
<evidence type="ECO:0000256" key="3">
    <source>
        <dbReference type="ARBA" id="ARBA00022691"/>
    </source>
</evidence>
<evidence type="ECO:0000256" key="1">
    <source>
        <dbReference type="ARBA" id="ARBA00022603"/>
    </source>
</evidence>
<dbReference type="GO" id="GO:0032259">
    <property type="term" value="P:methylation"/>
    <property type="evidence" value="ECO:0007669"/>
    <property type="project" value="UniProtKB-KW"/>
</dbReference>
<dbReference type="EMBL" id="PVNH01000014">
    <property type="protein sequence ID" value="PRX43557.1"/>
    <property type="molecule type" value="Genomic_DNA"/>
</dbReference>
<dbReference type="CDD" id="cd02440">
    <property type="entry name" value="AdoMet_MTases"/>
    <property type="match status" value="1"/>
</dbReference>
<dbReference type="AlphaFoldDB" id="A0A2T0LKS6"/>
<dbReference type="GO" id="GO:0008168">
    <property type="term" value="F:methyltransferase activity"/>
    <property type="evidence" value="ECO:0007669"/>
    <property type="project" value="UniProtKB-KW"/>
</dbReference>